<evidence type="ECO:0000313" key="1">
    <source>
        <dbReference type="EMBL" id="QHN10191.1"/>
    </source>
</evidence>
<sequence length="81" mass="9084">MTPCIKNKIINLASQSEIARRLNTKPQTVHLWFKNGVPAPKVLSLCECLNWQVTPHEIAPEIYPNQFDGLPKSSSVLQVSN</sequence>
<organism evidence="1 2">
    <name type="scientific">Proteus columbae</name>
    <dbReference type="NCBI Taxonomy" id="1987580"/>
    <lineage>
        <taxon>Bacteria</taxon>
        <taxon>Pseudomonadati</taxon>
        <taxon>Pseudomonadota</taxon>
        <taxon>Gammaproteobacteria</taxon>
        <taxon>Enterobacterales</taxon>
        <taxon>Morganellaceae</taxon>
        <taxon>Proteus</taxon>
    </lineage>
</organism>
<dbReference type="InterPro" id="IPR031856">
    <property type="entry name" value="YdaS_toxin-like"/>
</dbReference>
<reference evidence="1 2" key="1">
    <citation type="submission" date="2019-09" db="EMBL/GenBank/DDBJ databases">
        <title>Emergence of a chromosome-mediated tetracycline resistance gene in Proteus strain.</title>
        <authorList>
            <person name="He D."/>
            <person name="Wang L."/>
        </authorList>
    </citation>
    <scope>NUCLEOTIDE SEQUENCE [LARGE SCALE GENOMIC DNA]</scope>
    <source>
        <strain evidence="1 2">T60</strain>
    </source>
</reference>
<dbReference type="GO" id="GO:0003677">
    <property type="term" value="F:DNA binding"/>
    <property type="evidence" value="ECO:0007669"/>
    <property type="project" value="InterPro"/>
</dbReference>
<name>A0A6I7CZY0_9GAMM</name>
<dbReference type="EMBL" id="CP043925">
    <property type="protein sequence ID" value="QHN10191.1"/>
    <property type="molecule type" value="Genomic_DNA"/>
</dbReference>
<dbReference type="Pfam" id="PF15943">
    <property type="entry name" value="YdaS_toxin"/>
    <property type="match status" value="1"/>
</dbReference>
<dbReference type="AlphaFoldDB" id="A0A6I7CZY0"/>
<proteinExistence type="predicted"/>
<gene>
    <name evidence="1" type="ORF">F1325_06850</name>
</gene>
<dbReference type="Gene3D" id="1.10.260.40">
    <property type="entry name" value="lambda repressor-like DNA-binding domains"/>
    <property type="match status" value="1"/>
</dbReference>
<dbReference type="KEGG" id="pcol:F1325_06850"/>
<evidence type="ECO:0000313" key="2">
    <source>
        <dbReference type="Proteomes" id="UP000464700"/>
    </source>
</evidence>
<dbReference type="RefSeq" id="WP_098943545.1">
    <property type="nucleotide sequence ID" value="NZ_CP043925.1"/>
</dbReference>
<dbReference type="InterPro" id="IPR010982">
    <property type="entry name" value="Lambda_DNA-bd_dom_sf"/>
</dbReference>
<protein>
    <submittedName>
        <fullName evidence="1">Helix-turn-helix domain-containing protein</fullName>
    </submittedName>
</protein>
<dbReference type="SUPFAM" id="SSF47413">
    <property type="entry name" value="lambda repressor-like DNA-binding domains"/>
    <property type="match status" value="1"/>
</dbReference>
<dbReference type="Proteomes" id="UP000464700">
    <property type="component" value="Chromosome"/>
</dbReference>
<keyword evidence="2" id="KW-1185">Reference proteome</keyword>
<accession>A0A6I7CZY0</accession>